<feature type="transmembrane region" description="Helical" evidence="1">
    <location>
        <begin position="65"/>
        <end position="89"/>
    </location>
</feature>
<evidence type="ECO:0000256" key="1">
    <source>
        <dbReference type="SAM" id="Phobius"/>
    </source>
</evidence>
<name>A0A3G8LZ90_9GAMM</name>
<keyword evidence="1" id="KW-0812">Transmembrane</keyword>
<proteinExistence type="predicted"/>
<accession>A0A3G8LZ90</accession>
<reference evidence="3" key="1">
    <citation type="submission" date="2018-11" db="EMBL/GenBank/DDBJ databases">
        <title>Shewanella sp. M2.</title>
        <authorList>
            <person name="Hwang Y.J."/>
            <person name="Hwang C.Y."/>
        </authorList>
    </citation>
    <scope>NUCLEOTIDE SEQUENCE [LARGE SCALE GENOMIC DNA]</scope>
    <source>
        <strain evidence="3">LMG 19866</strain>
    </source>
</reference>
<dbReference type="EMBL" id="CP034015">
    <property type="protein sequence ID" value="AZG74744.1"/>
    <property type="molecule type" value="Genomic_DNA"/>
</dbReference>
<dbReference type="AlphaFoldDB" id="A0A3G8LZ90"/>
<keyword evidence="1" id="KW-1133">Transmembrane helix</keyword>
<organism evidence="2 3">
    <name type="scientific">Shewanella livingstonensis</name>
    <dbReference type="NCBI Taxonomy" id="150120"/>
    <lineage>
        <taxon>Bacteria</taxon>
        <taxon>Pseudomonadati</taxon>
        <taxon>Pseudomonadota</taxon>
        <taxon>Gammaproteobacteria</taxon>
        <taxon>Alteromonadales</taxon>
        <taxon>Shewanellaceae</taxon>
        <taxon>Shewanella</taxon>
    </lineage>
</organism>
<keyword evidence="3" id="KW-1185">Reference proteome</keyword>
<gene>
    <name evidence="2" type="ORF">EGC82_19495</name>
</gene>
<feature type="transmembrane region" description="Helical" evidence="1">
    <location>
        <begin position="12"/>
        <end position="32"/>
    </location>
</feature>
<keyword evidence="1" id="KW-0472">Membrane</keyword>
<dbReference type="OrthoDB" id="6272310at2"/>
<feature type="transmembrane region" description="Helical" evidence="1">
    <location>
        <begin position="39"/>
        <end position="59"/>
    </location>
</feature>
<feature type="transmembrane region" description="Helical" evidence="1">
    <location>
        <begin position="101"/>
        <end position="122"/>
    </location>
</feature>
<dbReference type="KEGG" id="slj:EGC82_19495"/>
<dbReference type="Proteomes" id="UP000278035">
    <property type="component" value="Chromosome"/>
</dbReference>
<protein>
    <submittedName>
        <fullName evidence="2">Uncharacterized protein</fullName>
    </submittedName>
</protein>
<evidence type="ECO:0000313" key="3">
    <source>
        <dbReference type="Proteomes" id="UP000278035"/>
    </source>
</evidence>
<sequence>MTNMNLNTAPRMPIRVVLLISLYVLLTIIALWRAVSFEAYDLLTLGGIPIFIGFIKRAAWAKVLLLSYVGLQTLGLAAITTTAVIAYQITPEDVKLVFQGYDIPLIPLWFFLLSVMVFQWWVGLSNATCNYLTEK</sequence>
<evidence type="ECO:0000313" key="2">
    <source>
        <dbReference type="EMBL" id="AZG74744.1"/>
    </source>
</evidence>